<reference evidence="12" key="2">
    <citation type="submission" date="2025-08" db="UniProtKB">
        <authorList>
            <consortium name="RefSeq"/>
        </authorList>
    </citation>
    <scope>IDENTIFICATION</scope>
    <source>
        <strain evidence="12">S238N-H82</strain>
        <tissue evidence="12">Testes</tissue>
    </source>
</reference>
<keyword evidence="3" id="KW-0175">Coiled coil</keyword>
<comment type="similarity">
    <text evidence="6">Belongs to the CFAP45 family.</text>
</comment>
<evidence type="ECO:0000256" key="1">
    <source>
        <dbReference type="ARBA" id="ARBA00004230"/>
    </source>
</evidence>
<evidence type="ECO:0000256" key="9">
    <source>
        <dbReference type="SAM" id="SignalP"/>
    </source>
</evidence>
<dbReference type="RefSeq" id="XP_035700304.1">
    <property type="nucleotide sequence ID" value="XM_035844411.1"/>
</dbReference>
<evidence type="ECO:0000313" key="11">
    <source>
        <dbReference type="Proteomes" id="UP000001554"/>
    </source>
</evidence>
<keyword evidence="2" id="KW-0282">Flagellum</keyword>
<evidence type="ECO:0000256" key="6">
    <source>
        <dbReference type="ARBA" id="ARBA00034116"/>
    </source>
</evidence>
<dbReference type="InterPro" id="IPR043597">
    <property type="entry name" value="TPH_dom"/>
</dbReference>
<accession>A0A9J7MFI4</accession>
<dbReference type="KEGG" id="bfo:118432792"/>
<evidence type="ECO:0000256" key="4">
    <source>
        <dbReference type="ARBA" id="ARBA00023069"/>
    </source>
</evidence>
<dbReference type="GO" id="GO:0031514">
    <property type="term" value="C:motile cilium"/>
    <property type="evidence" value="ECO:0007669"/>
    <property type="project" value="UniProtKB-SubCell"/>
</dbReference>
<keyword evidence="4" id="KW-0969">Cilium</keyword>
<feature type="region of interest" description="Disordered" evidence="8">
    <location>
        <begin position="38"/>
        <end position="142"/>
    </location>
</feature>
<name>A0A9J7MFI4_BRAFL</name>
<feature type="chain" id="PRO_5039955098" description="Cilia- and flagella-associated protein 45" evidence="9">
    <location>
        <begin position="30"/>
        <end position="540"/>
    </location>
</feature>
<dbReference type="PANTHER" id="PTHR15504:SF0">
    <property type="entry name" value="CILIA- AND FLAGELLA-ASSOCIATED PROTEIN 45"/>
    <property type="match status" value="1"/>
</dbReference>
<keyword evidence="9" id="KW-0732">Signal</keyword>
<dbReference type="AlphaFoldDB" id="A0A9J7MFI4"/>
<feature type="compositionally biased region" description="Polar residues" evidence="8">
    <location>
        <begin position="173"/>
        <end position="191"/>
    </location>
</feature>
<evidence type="ECO:0000256" key="7">
    <source>
        <dbReference type="ARBA" id="ARBA00034142"/>
    </source>
</evidence>
<dbReference type="GeneID" id="118432792"/>
<evidence type="ECO:0000256" key="8">
    <source>
        <dbReference type="SAM" id="MobiDB-lite"/>
    </source>
</evidence>
<organism evidence="11 12">
    <name type="scientific">Branchiostoma floridae</name>
    <name type="common">Florida lancelet</name>
    <name type="synonym">Amphioxus</name>
    <dbReference type="NCBI Taxonomy" id="7739"/>
    <lineage>
        <taxon>Eukaryota</taxon>
        <taxon>Metazoa</taxon>
        <taxon>Chordata</taxon>
        <taxon>Cephalochordata</taxon>
        <taxon>Leptocardii</taxon>
        <taxon>Amphioxiformes</taxon>
        <taxon>Branchiostomatidae</taxon>
        <taxon>Branchiostoma</taxon>
    </lineage>
</organism>
<feature type="compositionally biased region" description="Basic and acidic residues" evidence="8">
    <location>
        <begin position="199"/>
        <end position="215"/>
    </location>
</feature>
<feature type="signal peptide" evidence="9">
    <location>
        <begin position="1"/>
        <end position="29"/>
    </location>
</feature>
<feature type="region of interest" description="Disordered" evidence="8">
    <location>
        <begin position="173"/>
        <end position="230"/>
    </location>
</feature>
<dbReference type="OMA" id="TIGNAGT"/>
<gene>
    <name evidence="12" type="primary">LOC118432792</name>
</gene>
<evidence type="ECO:0000259" key="10">
    <source>
        <dbReference type="Pfam" id="PF13868"/>
    </source>
</evidence>
<evidence type="ECO:0000256" key="3">
    <source>
        <dbReference type="ARBA" id="ARBA00023054"/>
    </source>
</evidence>
<evidence type="ECO:0000256" key="2">
    <source>
        <dbReference type="ARBA" id="ARBA00022846"/>
    </source>
</evidence>
<dbReference type="InterPro" id="IPR033253">
    <property type="entry name" value="CFAP45"/>
</dbReference>
<dbReference type="PANTHER" id="PTHR15504">
    <property type="entry name" value="NASOPHARYNGEAL EPITHELIUM SPECIFIC PROTEIN 1"/>
    <property type="match status" value="1"/>
</dbReference>
<dbReference type="OrthoDB" id="1902038at2759"/>
<reference evidence="11" key="1">
    <citation type="journal article" date="2020" name="Nat. Ecol. Evol.">
        <title>Deeply conserved synteny resolves early events in vertebrate evolution.</title>
        <authorList>
            <person name="Simakov O."/>
            <person name="Marletaz F."/>
            <person name="Yue J.X."/>
            <person name="O'Connell B."/>
            <person name="Jenkins J."/>
            <person name="Brandt A."/>
            <person name="Calef R."/>
            <person name="Tung C.H."/>
            <person name="Huang T.K."/>
            <person name="Schmutz J."/>
            <person name="Satoh N."/>
            <person name="Yu J.K."/>
            <person name="Putnam N.H."/>
            <person name="Green R.E."/>
            <person name="Rokhsar D.S."/>
        </authorList>
    </citation>
    <scope>NUCLEOTIDE SEQUENCE [LARGE SCALE GENOMIC DNA]</scope>
    <source>
        <strain evidence="11">S238N-H82</strain>
    </source>
</reference>
<keyword evidence="5" id="KW-0966">Cell projection</keyword>
<dbReference type="Pfam" id="PF13868">
    <property type="entry name" value="TPH"/>
    <property type="match status" value="1"/>
</dbReference>
<feature type="compositionally biased region" description="Polar residues" evidence="8">
    <location>
        <begin position="109"/>
        <end position="123"/>
    </location>
</feature>
<feature type="domain" description="Trichohyalin-plectin-homology" evidence="10">
    <location>
        <begin position="198"/>
        <end position="422"/>
    </location>
</feature>
<evidence type="ECO:0000256" key="5">
    <source>
        <dbReference type="ARBA" id="ARBA00023273"/>
    </source>
</evidence>
<evidence type="ECO:0000313" key="12">
    <source>
        <dbReference type="RefSeq" id="XP_035700304.1"/>
    </source>
</evidence>
<protein>
    <recommendedName>
        <fullName evidence="7">Cilia- and flagella-associated protein 45</fullName>
    </recommendedName>
</protein>
<dbReference type="Proteomes" id="UP000001554">
    <property type="component" value="Chromosome 16"/>
</dbReference>
<keyword evidence="11" id="KW-1185">Reference proteome</keyword>
<comment type="subcellular location">
    <subcellularLocation>
        <location evidence="1">Cell projection</location>
        <location evidence="1">Cilium</location>
        <location evidence="1">Flagellum</location>
    </subcellularLocation>
</comment>
<proteinExistence type="inferred from homology"/>
<sequence length="540" mass="60830">MSSMKTGPGMPAAWLTLLLLVYLVPSVQPQEVENFDNAGSAETIGNARTTETIGNTETTETIGNAGTTETIGDGGTTETIDNGGTTETIGDGGTTETIGNAGSAETIGNAGTTETISHAGSTKKSQDAGSKENSSSIGLIENFGNAGPAENFGIAGSTENSSSVGLTKNLQNAGSAENSQNAGSKENSNSVGLEENSENAEKVKNSESKESEEKSKYRRRKQNEKLDYMEEDAREQTDNFLDMFKIEQQEDVKALIEMLLNEKSQSLAHVQQNEKDMLLKQDKKNRELQEQLSILSMLPMKHHLEELEQQEMREEQRKQEARDIFLEIHRAKQEAENMFVMTLEKERVFEEKIIQFQEKMAQRDADREAERERIQREKEMEIAGLRALQERAQDRQSEMDELRAKHNDEQVKREWQKEEGALLEAGMEETPQVPQVGQVVSLDNVFADQAKRERAELMDELAQIQENEDLSKHLFEIIEEYRRLFGLNPLHNRAALEALEEADMRLRAKIHTSKKKKRQDELRNAGIPRKYWPEDLKVEP</sequence>
<feature type="compositionally biased region" description="Low complexity" evidence="8">
    <location>
        <begin position="49"/>
        <end position="100"/>
    </location>
</feature>